<dbReference type="AlphaFoldDB" id="A0A1Y1Y9E2"/>
<comment type="caution">
    <text evidence="9">The sequence shown here is derived from an EMBL/GenBank/DDBJ whole genome shotgun (WGS) entry which is preliminary data.</text>
</comment>
<dbReference type="InterPro" id="IPR052337">
    <property type="entry name" value="SAT4-like"/>
</dbReference>
<name>A0A1Y1Y9E2_9PLEO</name>
<feature type="region of interest" description="Disordered" evidence="6">
    <location>
        <begin position="316"/>
        <end position="351"/>
    </location>
</feature>
<dbReference type="PANTHER" id="PTHR33048">
    <property type="entry name" value="PTH11-LIKE INTEGRAL MEMBRANE PROTEIN (AFU_ORTHOLOGUE AFUA_5G11245)"/>
    <property type="match status" value="1"/>
</dbReference>
<comment type="subcellular location">
    <subcellularLocation>
        <location evidence="1">Membrane</location>
        <topology evidence="1">Multi-pass membrane protein</topology>
    </subcellularLocation>
</comment>
<protein>
    <recommendedName>
        <fullName evidence="8">Rhodopsin domain-containing protein</fullName>
    </recommendedName>
</protein>
<evidence type="ECO:0000259" key="8">
    <source>
        <dbReference type="Pfam" id="PF20684"/>
    </source>
</evidence>
<proteinExistence type="inferred from homology"/>
<accession>A0A1Y1Y9E2</accession>
<keyword evidence="3 7" id="KW-1133">Transmembrane helix</keyword>
<feature type="compositionally biased region" description="Basic and acidic residues" evidence="6">
    <location>
        <begin position="317"/>
        <end position="333"/>
    </location>
</feature>
<feature type="transmembrane region" description="Helical" evidence="7">
    <location>
        <begin position="156"/>
        <end position="181"/>
    </location>
</feature>
<sequence>MRDLSFINALPPAQRAALLNGPAMKAPTGVLSNFEHPPNGNDIGIAVVIFSGIFCSFIVSLRLYSRVLYHKEVVVEDGIILLALGALGAYLFCVCKIMIHPGIFVHLWDIRVRDLPRSLYYLNVGSIVYGNVIMLLKIAILLEWKRIFVPLRLKNGFWWTCNITLVVNVLFYVACTIVEIFGCNPRRKSWEPTVPGTCLNIATVNIVAASINFVSDLIILFLPQKIIWNLQMTNGRKLAIGALFAMGVLACIAAGFRLHSSTRFATSTDVLYSATDMGLWCLAEMVCGFIVICFTALPKLVKHSTWMQKLISTFKSSKSDSTDRPNLSWRDRLSAPTRRRNPPSDGSLFRDTDTETDVAYSLPITNVSVRSEFSVKTEPFDPKKPMTGDPYLKGIR</sequence>
<feature type="transmembrane region" description="Helical" evidence="7">
    <location>
        <begin position="277"/>
        <end position="297"/>
    </location>
</feature>
<evidence type="ECO:0000256" key="4">
    <source>
        <dbReference type="ARBA" id="ARBA00023136"/>
    </source>
</evidence>
<evidence type="ECO:0000256" key="2">
    <source>
        <dbReference type="ARBA" id="ARBA00022692"/>
    </source>
</evidence>
<evidence type="ECO:0000256" key="6">
    <source>
        <dbReference type="SAM" id="MobiDB-lite"/>
    </source>
</evidence>
<dbReference type="PANTHER" id="PTHR33048:SF123">
    <property type="entry name" value="INTEGRAL MEMBRANE PROTEIN"/>
    <property type="match status" value="1"/>
</dbReference>
<feature type="transmembrane region" description="Helical" evidence="7">
    <location>
        <begin position="43"/>
        <end position="65"/>
    </location>
</feature>
<evidence type="ECO:0000256" key="1">
    <source>
        <dbReference type="ARBA" id="ARBA00004141"/>
    </source>
</evidence>
<dbReference type="STRING" id="1231657.A0A1Y1Y9E2"/>
<evidence type="ECO:0000256" key="3">
    <source>
        <dbReference type="ARBA" id="ARBA00022989"/>
    </source>
</evidence>
<gene>
    <name evidence="9" type="ORF">BCR34DRAFT_499162</name>
</gene>
<feature type="transmembrane region" description="Helical" evidence="7">
    <location>
        <begin position="238"/>
        <end position="257"/>
    </location>
</feature>
<keyword evidence="10" id="KW-1185">Reference proteome</keyword>
<feature type="transmembrane region" description="Helical" evidence="7">
    <location>
        <begin position="119"/>
        <end position="144"/>
    </location>
</feature>
<feature type="domain" description="Rhodopsin" evidence="8">
    <location>
        <begin position="61"/>
        <end position="302"/>
    </location>
</feature>
<evidence type="ECO:0000256" key="5">
    <source>
        <dbReference type="ARBA" id="ARBA00038359"/>
    </source>
</evidence>
<evidence type="ECO:0000313" key="9">
    <source>
        <dbReference type="EMBL" id="ORX94598.1"/>
    </source>
</evidence>
<evidence type="ECO:0000313" key="10">
    <source>
        <dbReference type="Proteomes" id="UP000193144"/>
    </source>
</evidence>
<dbReference type="OrthoDB" id="4682787at2759"/>
<reference evidence="9 10" key="1">
    <citation type="submission" date="2016-07" db="EMBL/GenBank/DDBJ databases">
        <title>Pervasive Adenine N6-methylation of Active Genes in Fungi.</title>
        <authorList>
            <consortium name="DOE Joint Genome Institute"/>
            <person name="Mondo S.J."/>
            <person name="Dannebaum R.O."/>
            <person name="Kuo R.C."/>
            <person name="Labutti K."/>
            <person name="Haridas S."/>
            <person name="Kuo A."/>
            <person name="Salamov A."/>
            <person name="Ahrendt S.R."/>
            <person name="Lipzen A."/>
            <person name="Sullivan W."/>
            <person name="Andreopoulos W.B."/>
            <person name="Clum A."/>
            <person name="Lindquist E."/>
            <person name="Daum C."/>
            <person name="Ramamoorthy G.K."/>
            <person name="Gryganskyi A."/>
            <person name="Culley D."/>
            <person name="Magnuson J.K."/>
            <person name="James T.Y."/>
            <person name="O'Malley M.A."/>
            <person name="Stajich J.E."/>
            <person name="Spatafora J.W."/>
            <person name="Visel A."/>
            <person name="Grigoriev I.V."/>
        </authorList>
    </citation>
    <scope>NUCLEOTIDE SEQUENCE [LARGE SCALE GENOMIC DNA]</scope>
    <source>
        <strain evidence="9 10">CBS 115471</strain>
    </source>
</reference>
<keyword evidence="4 7" id="KW-0472">Membrane</keyword>
<feature type="transmembrane region" description="Helical" evidence="7">
    <location>
        <begin position="77"/>
        <end position="99"/>
    </location>
</feature>
<dbReference type="InterPro" id="IPR049326">
    <property type="entry name" value="Rhodopsin_dom_fungi"/>
</dbReference>
<keyword evidence="2 7" id="KW-0812">Transmembrane</keyword>
<comment type="similarity">
    <text evidence="5">Belongs to the SAT4 family.</text>
</comment>
<organism evidence="9 10">
    <name type="scientific">Clohesyomyces aquaticus</name>
    <dbReference type="NCBI Taxonomy" id="1231657"/>
    <lineage>
        <taxon>Eukaryota</taxon>
        <taxon>Fungi</taxon>
        <taxon>Dikarya</taxon>
        <taxon>Ascomycota</taxon>
        <taxon>Pezizomycotina</taxon>
        <taxon>Dothideomycetes</taxon>
        <taxon>Pleosporomycetidae</taxon>
        <taxon>Pleosporales</taxon>
        <taxon>Lindgomycetaceae</taxon>
        <taxon>Clohesyomyces</taxon>
    </lineage>
</organism>
<dbReference type="GO" id="GO:0016020">
    <property type="term" value="C:membrane"/>
    <property type="evidence" value="ECO:0007669"/>
    <property type="project" value="UniProtKB-SubCell"/>
</dbReference>
<feature type="transmembrane region" description="Helical" evidence="7">
    <location>
        <begin position="201"/>
        <end position="222"/>
    </location>
</feature>
<dbReference type="Pfam" id="PF20684">
    <property type="entry name" value="Fung_rhodopsin"/>
    <property type="match status" value="1"/>
</dbReference>
<dbReference type="EMBL" id="MCFA01000304">
    <property type="protein sequence ID" value="ORX94598.1"/>
    <property type="molecule type" value="Genomic_DNA"/>
</dbReference>
<dbReference type="Proteomes" id="UP000193144">
    <property type="component" value="Unassembled WGS sequence"/>
</dbReference>
<evidence type="ECO:0000256" key="7">
    <source>
        <dbReference type="SAM" id="Phobius"/>
    </source>
</evidence>